<name>A0A4Z1H458_9HELO</name>
<accession>A0A4Z1H458</accession>
<evidence type="ECO:0000313" key="3">
    <source>
        <dbReference type="EMBL" id="TGO42342.1"/>
    </source>
</evidence>
<keyword evidence="4" id="KW-1185">Reference proteome</keyword>
<dbReference type="AlphaFoldDB" id="A0A4Z1H458"/>
<organism evidence="3 4">
    <name type="scientific">Botrytis hyacinthi</name>
    <dbReference type="NCBI Taxonomy" id="278943"/>
    <lineage>
        <taxon>Eukaryota</taxon>
        <taxon>Fungi</taxon>
        <taxon>Dikarya</taxon>
        <taxon>Ascomycota</taxon>
        <taxon>Pezizomycotina</taxon>
        <taxon>Leotiomycetes</taxon>
        <taxon>Helotiales</taxon>
        <taxon>Sclerotiniaceae</taxon>
        <taxon>Botrytis</taxon>
    </lineage>
</organism>
<evidence type="ECO:0000313" key="4">
    <source>
        <dbReference type="Proteomes" id="UP000297814"/>
    </source>
</evidence>
<gene>
    <name evidence="3" type="ORF">BHYA_0009g00210</name>
</gene>
<evidence type="ECO:0000256" key="1">
    <source>
        <dbReference type="SAM" id="MobiDB-lite"/>
    </source>
</evidence>
<proteinExistence type="predicted"/>
<feature type="region of interest" description="Disordered" evidence="1">
    <location>
        <begin position="34"/>
        <end position="72"/>
    </location>
</feature>
<sequence>MLPSYLAGSYRRYKQDNNVFATWLLNTADTCGYNPGYDDETPKPQLAQPSTRLKGKARKEAKKAAMDSTPIL</sequence>
<dbReference type="Pfam" id="PF20253">
    <property type="entry name" value="DUF6604"/>
    <property type="match status" value="1"/>
</dbReference>
<protein>
    <recommendedName>
        <fullName evidence="2">DUF6604 domain-containing protein</fullName>
    </recommendedName>
</protein>
<dbReference type="InterPro" id="IPR046539">
    <property type="entry name" value="DUF6604"/>
</dbReference>
<evidence type="ECO:0000259" key="2">
    <source>
        <dbReference type="Pfam" id="PF20253"/>
    </source>
</evidence>
<dbReference type="Proteomes" id="UP000297814">
    <property type="component" value="Unassembled WGS sequence"/>
</dbReference>
<comment type="caution">
    <text evidence="3">The sequence shown here is derived from an EMBL/GenBank/DDBJ whole genome shotgun (WGS) entry which is preliminary data.</text>
</comment>
<dbReference type="PANTHER" id="PTHR38795">
    <property type="entry name" value="DUF6604 DOMAIN-CONTAINING PROTEIN"/>
    <property type="match status" value="1"/>
</dbReference>
<dbReference type="EMBL" id="PQXK01000009">
    <property type="protein sequence ID" value="TGO42342.1"/>
    <property type="molecule type" value="Genomic_DNA"/>
</dbReference>
<dbReference type="PANTHER" id="PTHR38795:SF1">
    <property type="entry name" value="DUF6604 DOMAIN-CONTAINING PROTEIN"/>
    <property type="match status" value="1"/>
</dbReference>
<feature type="domain" description="DUF6604" evidence="2">
    <location>
        <begin position="11"/>
        <end position="63"/>
    </location>
</feature>
<reference evidence="3 4" key="1">
    <citation type="submission" date="2017-12" db="EMBL/GenBank/DDBJ databases">
        <title>Comparative genomics of Botrytis spp.</title>
        <authorList>
            <person name="Valero-Jimenez C.A."/>
            <person name="Tapia P."/>
            <person name="Veloso J."/>
            <person name="Silva-Moreno E."/>
            <person name="Staats M."/>
            <person name="Valdes J.H."/>
            <person name="Van Kan J.A.L."/>
        </authorList>
    </citation>
    <scope>NUCLEOTIDE SEQUENCE [LARGE SCALE GENOMIC DNA]</scope>
    <source>
        <strain evidence="3 4">Bh0001</strain>
    </source>
</reference>